<protein>
    <submittedName>
        <fullName evidence="7">Na+/H+ antiporter subunit E</fullName>
    </submittedName>
</protein>
<dbReference type="InterPro" id="IPR002758">
    <property type="entry name" value="Cation_antiport_E"/>
</dbReference>
<evidence type="ECO:0000256" key="1">
    <source>
        <dbReference type="ARBA" id="ARBA00004651"/>
    </source>
</evidence>
<organism evidence="7 8">
    <name type="scientific">Nitrogeniibacter mangrovi</name>
    <dbReference type="NCBI Taxonomy" id="2016596"/>
    <lineage>
        <taxon>Bacteria</taxon>
        <taxon>Pseudomonadati</taxon>
        <taxon>Pseudomonadota</taxon>
        <taxon>Betaproteobacteria</taxon>
        <taxon>Rhodocyclales</taxon>
        <taxon>Zoogloeaceae</taxon>
        <taxon>Nitrogeniibacter</taxon>
    </lineage>
</organism>
<dbReference type="EMBL" id="CP048836">
    <property type="protein sequence ID" value="QID18975.1"/>
    <property type="molecule type" value="Genomic_DNA"/>
</dbReference>
<evidence type="ECO:0000256" key="2">
    <source>
        <dbReference type="ARBA" id="ARBA00006228"/>
    </source>
</evidence>
<keyword evidence="3" id="KW-1003">Cell membrane</keyword>
<name>A0A6C1B831_9RHOO</name>
<dbReference type="AlphaFoldDB" id="A0A6C1B831"/>
<reference evidence="7 8" key="1">
    <citation type="submission" date="2020-02" db="EMBL/GenBank/DDBJ databases">
        <title>Nitrogenibacter mangrovi gen. nov., sp. nov. isolated from mangrove sediment, a denitrifying betaproteobacterium.</title>
        <authorList>
            <person name="Liao H."/>
            <person name="Tian Y."/>
        </authorList>
    </citation>
    <scope>NUCLEOTIDE SEQUENCE [LARGE SCALE GENOMIC DNA]</scope>
    <source>
        <strain evidence="7 8">M9-3-2</strain>
    </source>
</reference>
<dbReference type="RefSeq" id="WP_173767151.1">
    <property type="nucleotide sequence ID" value="NZ_CP048836.1"/>
</dbReference>
<gene>
    <name evidence="7" type="ORF">G3580_15930</name>
</gene>
<dbReference type="PANTHER" id="PTHR34584:SF1">
    <property type="entry name" value="NA(+)_H(+) ANTIPORTER SUBUNIT E1"/>
    <property type="match status" value="1"/>
</dbReference>
<evidence type="ECO:0000256" key="6">
    <source>
        <dbReference type="ARBA" id="ARBA00023136"/>
    </source>
</evidence>
<evidence type="ECO:0000313" key="8">
    <source>
        <dbReference type="Proteomes" id="UP000501991"/>
    </source>
</evidence>
<proteinExistence type="inferred from homology"/>
<comment type="similarity">
    <text evidence="2">Belongs to the CPA3 antiporters (TC 2.A.63) subunit E family.</text>
</comment>
<evidence type="ECO:0000256" key="4">
    <source>
        <dbReference type="ARBA" id="ARBA00022692"/>
    </source>
</evidence>
<keyword evidence="6" id="KW-0472">Membrane</keyword>
<keyword evidence="8" id="KW-1185">Reference proteome</keyword>
<dbReference type="GO" id="GO:0005886">
    <property type="term" value="C:plasma membrane"/>
    <property type="evidence" value="ECO:0007669"/>
    <property type="project" value="UniProtKB-SubCell"/>
</dbReference>
<evidence type="ECO:0000256" key="5">
    <source>
        <dbReference type="ARBA" id="ARBA00022989"/>
    </source>
</evidence>
<keyword evidence="5" id="KW-1133">Transmembrane helix</keyword>
<dbReference type="PIRSF" id="PIRSF019239">
    <property type="entry name" value="MrpE"/>
    <property type="match status" value="1"/>
</dbReference>
<sequence>MRTFRSLSVVVTLFAFWLVMSGYFTAFLLTMGVASAIAITAFAHRMDVVDREGHPMHLTASAFTYWPWLVKEIIKAAWDVSKIILDPKLPISPTLVRVKMSQKSNVGQVTYANSITLTPGTISVAVEGDEILVHALTRDGADSLVEGDMDRRVARFEGLS</sequence>
<evidence type="ECO:0000313" key="7">
    <source>
        <dbReference type="EMBL" id="QID18975.1"/>
    </source>
</evidence>
<dbReference type="Pfam" id="PF01899">
    <property type="entry name" value="MNHE"/>
    <property type="match status" value="1"/>
</dbReference>
<dbReference type="GO" id="GO:0008324">
    <property type="term" value="F:monoatomic cation transmembrane transporter activity"/>
    <property type="evidence" value="ECO:0007669"/>
    <property type="project" value="InterPro"/>
</dbReference>
<comment type="subcellular location">
    <subcellularLocation>
        <location evidence="1">Cell membrane</location>
        <topology evidence="1">Multi-pass membrane protein</topology>
    </subcellularLocation>
</comment>
<accession>A0A6C1B831</accession>
<dbReference type="PANTHER" id="PTHR34584">
    <property type="entry name" value="NA(+)/H(+) ANTIPORTER SUBUNIT E1"/>
    <property type="match status" value="1"/>
</dbReference>
<keyword evidence="4" id="KW-0812">Transmembrane</keyword>
<dbReference type="KEGG" id="azq:G3580_15930"/>
<dbReference type="Proteomes" id="UP000501991">
    <property type="component" value="Chromosome"/>
</dbReference>
<evidence type="ECO:0000256" key="3">
    <source>
        <dbReference type="ARBA" id="ARBA00022475"/>
    </source>
</evidence>